<proteinExistence type="predicted"/>
<name>A0A835SKM7_CHLIN</name>
<feature type="transmembrane region" description="Helical" evidence="1">
    <location>
        <begin position="96"/>
        <end position="114"/>
    </location>
</feature>
<sequence length="139" mass="14928">MQRCAASPASDKASSKRALQLSVRAPAATGSARPLLPAALRGPRRLWRGARCQALGPGGGKGPEKGEGPIRRLAQQAERHAHQLLDSLTPKAEYDFADVFLIFLSTLVFMWVAAELYRLYAFSYYASGGGHAAGTFMGH</sequence>
<keyword evidence="1" id="KW-0812">Transmembrane</keyword>
<evidence type="ECO:0000313" key="3">
    <source>
        <dbReference type="Proteomes" id="UP000650467"/>
    </source>
</evidence>
<reference evidence="2" key="1">
    <citation type="journal article" date="2020" name="bioRxiv">
        <title>Comparative genomics of Chlamydomonas.</title>
        <authorList>
            <person name="Craig R.J."/>
            <person name="Hasan A.R."/>
            <person name="Ness R.W."/>
            <person name="Keightley P.D."/>
        </authorList>
    </citation>
    <scope>NUCLEOTIDE SEQUENCE</scope>
    <source>
        <strain evidence="2">SAG 7.73</strain>
    </source>
</reference>
<organism evidence="2 3">
    <name type="scientific">Chlamydomonas incerta</name>
    <dbReference type="NCBI Taxonomy" id="51695"/>
    <lineage>
        <taxon>Eukaryota</taxon>
        <taxon>Viridiplantae</taxon>
        <taxon>Chlorophyta</taxon>
        <taxon>core chlorophytes</taxon>
        <taxon>Chlorophyceae</taxon>
        <taxon>CS clade</taxon>
        <taxon>Chlamydomonadales</taxon>
        <taxon>Chlamydomonadaceae</taxon>
        <taxon>Chlamydomonas</taxon>
    </lineage>
</organism>
<keyword evidence="3" id="KW-1185">Reference proteome</keyword>
<accession>A0A835SKM7</accession>
<protein>
    <submittedName>
        <fullName evidence="2">Uncharacterized protein</fullName>
    </submittedName>
</protein>
<evidence type="ECO:0000256" key="1">
    <source>
        <dbReference type="SAM" id="Phobius"/>
    </source>
</evidence>
<dbReference type="EMBL" id="JAEHOC010000045">
    <property type="protein sequence ID" value="KAG2426737.1"/>
    <property type="molecule type" value="Genomic_DNA"/>
</dbReference>
<dbReference type="AlphaFoldDB" id="A0A835SKM7"/>
<dbReference type="Proteomes" id="UP000650467">
    <property type="component" value="Unassembled WGS sequence"/>
</dbReference>
<gene>
    <name evidence="2" type="ORF">HXX76_012795</name>
</gene>
<comment type="caution">
    <text evidence="2">The sequence shown here is derived from an EMBL/GenBank/DDBJ whole genome shotgun (WGS) entry which is preliminary data.</text>
</comment>
<dbReference type="OrthoDB" id="545338at2759"/>
<keyword evidence="1" id="KW-0472">Membrane</keyword>
<keyword evidence="1" id="KW-1133">Transmembrane helix</keyword>
<evidence type="ECO:0000313" key="2">
    <source>
        <dbReference type="EMBL" id="KAG2426737.1"/>
    </source>
</evidence>